<evidence type="ECO:0000256" key="1">
    <source>
        <dbReference type="ARBA" id="ARBA00010633"/>
    </source>
</evidence>
<evidence type="ECO:0000256" key="4">
    <source>
        <dbReference type="ARBA" id="ARBA00022691"/>
    </source>
</evidence>
<comment type="similarity">
    <text evidence="1">Belongs to the ANT/ATPSC lysine N-methyltransferase family.</text>
</comment>
<dbReference type="CDD" id="cd02440">
    <property type="entry name" value="AdoMet_MTases"/>
    <property type="match status" value="1"/>
</dbReference>
<dbReference type="InterPro" id="IPR029063">
    <property type="entry name" value="SAM-dependent_MTases_sf"/>
</dbReference>
<organism evidence="6">
    <name type="scientific">Tetraselmis sp. GSL018</name>
    <dbReference type="NCBI Taxonomy" id="582737"/>
    <lineage>
        <taxon>Eukaryota</taxon>
        <taxon>Viridiplantae</taxon>
        <taxon>Chlorophyta</taxon>
        <taxon>core chlorophytes</taxon>
        <taxon>Chlorodendrophyceae</taxon>
        <taxon>Chlorodendrales</taxon>
        <taxon>Chlorodendraceae</taxon>
        <taxon>Tetraselmis</taxon>
    </lineage>
</organism>
<gene>
    <name evidence="6" type="ORF">TSPGSL018_26060</name>
</gene>
<dbReference type="GO" id="GO:0016279">
    <property type="term" value="F:protein-lysine N-methyltransferase activity"/>
    <property type="evidence" value="ECO:0007669"/>
    <property type="project" value="InterPro"/>
</dbReference>
<keyword evidence="4" id="KW-0949">S-adenosyl-L-methionine</keyword>
<evidence type="ECO:0000313" key="6">
    <source>
        <dbReference type="EMBL" id="JAC61498.1"/>
    </source>
</evidence>
<dbReference type="SUPFAM" id="SSF53335">
    <property type="entry name" value="S-adenosyl-L-methionine-dependent methyltransferases"/>
    <property type="match status" value="1"/>
</dbReference>
<dbReference type="InterPro" id="IPR026170">
    <property type="entry name" value="FAM173A/B"/>
</dbReference>
<keyword evidence="2 6" id="KW-0489">Methyltransferase</keyword>
<dbReference type="Pfam" id="PF13649">
    <property type="entry name" value="Methyltransf_25"/>
    <property type="match status" value="1"/>
</dbReference>
<dbReference type="InterPro" id="IPR041698">
    <property type="entry name" value="Methyltransf_25"/>
</dbReference>
<feature type="domain" description="Methyltransferase" evidence="5">
    <location>
        <begin position="14"/>
        <end position="82"/>
    </location>
</feature>
<dbReference type="PANTHER" id="PTHR13610:SF11">
    <property type="entry name" value="METHYLTRANSFERASE DOMAIN-CONTAINING PROTEIN"/>
    <property type="match status" value="1"/>
</dbReference>
<dbReference type="Gene3D" id="3.40.50.150">
    <property type="entry name" value="Vaccinia Virus protein VP39"/>
    <property type="match status" value="1"/>
</dbReference>
<sequence>MLLANVTTEDICYDLGCNDGRYCICAAKEYGARAVGIEILPEAASKAQRAVMDEGVGHLVQILEGDLMETSVAEASVVFIYLLPRGMGEVAAKLERELQPGARVVTYLFSLPGHNPVKEIVVPVGRSSREESSFNKLRLYVMP</sequence>
<dbReference type="EMBL" id="GBEZ01025610">
    <property type="protein sequence ID" value="JAC61498.1"/>
    <property type="molecule type" value="Transcribed_RNA"/>
</dbReference>
<name>A0A061QP53_9CHLO</name>
<reference evidence="6" key="1">
    <citation type="submission" date="2014-05" db="EMBL/GenBank/DDBJ databases">
        <title>The transcriptome of the halophilic microalga Tetraselmis sp. GSL018 isolated from the Great Salt Lake, Utah.</title>
        <authorList>
            <person name="Jinkerson R.E."/>
            <person name="D'Adamo S."/>
            <person name="Posewitz M.C."/>
        </authorList>
    </citation>
    <scope>NUCLEOTIDE SEQUENCE</scope>
    <source>
        <strain evidence="6">GSL018</strain>
    </source>
</reference>
<evidence type="ECO:0000259" key="5">
    <source>
        <dbReference type="Pfam" id="PF13649"/>
    </source>
</evidence>
<proteinExistence type="inferred from homology"/>
<evidence type="ECO:0000256" key="2">
    <source>
        <dbReference type="ARBA" id="ARBA00022603"/>
    </source>
</evidence>
<accession>A0A061QP53</accession>
<dbReference type="PANTHER" id="PTHR13610">
    <property type="entry name" value="METHYLTRANSFERASE DOMAIN-CONTAINING PROTEIN"/>
    <property type="match status" value="1"/>
</dbReference>
<dbReference type="AlphaFoldDB" id="A0A061QP53"/>
<keyword evidence="3 6" id="KW-0808">Transferase</keyword>
<evidence type="ECO:0000256" key="3">
    <source>
        <dbReference type="ARBA" id="ARBA00022679"/>
    </source>
</evidence>
<protein>
    <submittedName>
        <fullName evidence="6">Methyltransferase type 11</fullName>
    </submittedName>
</protein>
<dbReference type="GO" id="GO:0032259">
    <property type="term" value="P:methylation"/>
    <property type="evidence" value="ECO:0007669"/>
    <property type="project" value="UniProtKB-KW"/>
</dbReference>